<proteinExistence type="inferred from homology"/>
<dbReference type="EMBL" id="PQIB02000014">
    <property type="protein sequence ID" value="RLM70017.1"/>
    <property type="molecule type" value="Genomic_DNA"/>
</dbReference>
<reference evidence="4" key="1">
    <citation type="journal article" date="2019" name="Nat. Commun.">
        <title>The genome of broomcorn millet.</title>
        <authorList>
            <person name="Zou C."/>
            <person name="Miki D."/>
            <person name="Li D."/>
            <person name="Tang Q."/>
            <person name="Xiao L."/>
            <person name="Rajput S."/>
            <person name="Deng P."/>
            <person name="Jia W."/>
            <person name="Huang R."/>
            <person name="Zhang M."/>
            <person name="Sun Y."/>
            <person name="Hu J."/>
            <person name="Fu X."/>
            <person name="Schnable P.S."/>
            <person name="Li F."/>
            <person name="Zhang H."/>
            <person name="Feng B."/>
            <person name="Zhu X."/>
            <person name="Liu R."/>
            <person name="Schnable J.C."/>
            <person name="Zhu J.-K."/>
            <person name="Zhang H."/>
        </authorList>
    </citation>
    <scope>NUCLEOTIDE SEQUENCE [LARGE SCALE GENOMIC DNA]</scope>
</reference>
<organism evidence="3 4">
    <name type="scientific">Panicum miliaceum</name>
    <name type="common">Proso millet</name>
    <name type="synonym">Broomcorn millet</name>
    <dbReference type="NCBI Taxonomy" id="4540"/>
    <lineage>
        <taxon>Eukaryota</taxon>
        <taxon>Viridiplantae</taxon>
        <taxon>Streptophyta</taxon>
        <taxon>Embryophyta</taxon>
        <taxon>Tracheophyta</taxon>
        <taxon>Spermatophyta</taxon>
        <taxon>Magnoliopsida</taxon>
        <taxon>Liliopsida</taxon>
        <taxon>Poales</taxon>
        <taxon>Poaceae</taxon>
        <taxon>PACMAD clade</taxon>
        <taxon>Panicoideae</taxon>
        <taxon>Panicodae</taxon>
        <taxon>Paniceae</taxon>
        <taxon>Panicinae</taxon>
        <taxon>Panicum</taxon>
        <taxon>Panicum sect. Panicum</taxon>
    </lineage>
</organism>
<evidence type="ECO:0000313" key="3">
    <source>
        <dbReference type="EMBL" id="RLM70017.1"/>
    </source>
</evidence>
<comment type="caution">
    <text evidence="3">The sequence shown here is derived from an EMBL/GenBank/DDBJ whole genome shotgun (WGS) entry which is preliminary data.</text>
</comment>
<gene>
    <name evidence="3" type="ORF">C2845_PM17G09560</name>
</gene>
<evidence type="ECO:0000256" key="1">
    <source>
        <dbReference type="ARBA" id="ARBA00010520"/>
    </source>
</evidence>
<dbReference type="Proteomes" id="UP000275267">
    <property type="component" value="Unassembled WGS sequence"/>
</dbReference>
<dbReference type="OrthoDB" id="5949865at2759"/>
<protein>
    <submittedName>
        <fullName evidence="3">Uncharacterized protein</fullName>
    </submittedName>
</protein>
<accession>A0A3L6Q222</accession>
<sequence>MSVSQKFARHCDILHEFTQATGGMSPRVHLLRDMASIHGSINQLASVEKKYGGMAPKNPLISKDHERSYFDSADWVLGKQAANSTGPRAAIESLKPKLKQANATAGSAQEVKDALKNVFPSEKEDD</sequence>
<dbReference type="PANTHER" id="PTHR34804:SF5">
    <property type="entry name" value="CAMP-REGULATED PHOSPHOPROTEIN 19-RELATED PROTEIN"/>
    <property type="match status" value="1"/>
</dbReference>
<dbReference type="AlphaFoldDB" id="A0A3L6Q222"/>
<comment type="similarity">
    <text evidence="1 2">Belongs to the endosulfine family.</text>
</comment>
<dbReference type="PANTHER" id="PTHR34804">
    <property type="entry name" value="CAMP-REGULATED PHOSPHOPROTEIN 19-RELATED PROTEIN"/>
    <property type="match status" value="1"/>
</dbReference>
<evidence type="ECO:0000313" key="4">
    <source>
        <dbReference type="Proteomes" id="UP000275267"/>
    </source>
</evidence>
<name>A0A3L6Q222_PANMI</name>
<dbReference type="STRING" id="4540.A0A3L6Q222"/>
<dbReference type="InterPro" id="IPR006760">
    <property type="entry name" value="Endosulphine"/>
</dbReference>
<dbReference type="Pfam" id="PF04667">
    <property type="entry name" value="Endosulfine"/>
    <property type="match status" value="1"/>
</dbReference>
<keyword evidence="4" id="KW-1185">Reference proteome</keyword>
<evidence type="ECO:0000256" key="2">
    <source>
        <dbReference type="RuleBase" id="RU363120"/>
    </source>
</evidence>